<accession>A0A8T0WPG2</accession>
<dbReference type="GO" id="GO:0016020">
    <property type="term" value="C:membrane"/>
    <property type="evidence" value="ECO:0007669"/>
    <property type="project" value="UniProtKB-SubCell"/>
</dbReference>
<dbReference type="InterPro" id="IPR008271">
    <property type="entry name" value="Ser/Thr_kinase_AS"/>
</dbReference>
<dbReference type="Gene3D" id="3.40.50.300">
    <property type="entry name" value="P-loop containing nucleotide triphosphate hydrolases"/>
    <property type="match status" value="1"/>
</dbReference>
<dbReference type="Gene3D" id="1.10.510.10">
    <property type="entry name" value="Transferase(Phosphotransferase) domain 1"/>
    <property type="match status" value="1"/>
</dbReference>
<dbReference type="GO" id="GO:0004672">
    <property type="term" value="F:protein kinase activity"/>
    <property type="evidence" value="ECO:0007669"/>
    <property type="project" value="InterPro"/>
</dbReference>
<evidence type="ECO:0000256" key="3">
    <source>
        <dbReference type="ARBA" id="ARBA00022692"/>
    </source>
</evidence>
<evidence type="ECO:0000313" key="9">
    <source>
        <dbReference type="EMBL" id="KAG2648968.1"/>
    </source>
</evidence>
<evidence type="ECO:0000256" key="2">
    <source>
        <dbReference type="ARBA" id="ARBA00022614"/>
    </source>
</evidence>
<dbReference type="PROSITE" id="PS00108">
    <property type="entry name" value="PROTEIN_KINASE_ST"/>
    <property type="match status" value="1"/>
</dbReference>
<dbReference type="EMBL" id="CM029038">
    <property type="protein sequence ID" value="KAG2648968.1"/>
    <property type="molecule type" value="Genomic_DNA"/>
</dbReference>
<dbReference type="GO" id="GO:0043531">
    <property type="term" value="F:ADP binding"/>
    <property type="evidence" value="ECO:0007669"/>
    <property type="project" value="InterPro"/>
</dbReference>
<name>A0A8T0WPG2_PANVG</name>
<dbReference type="InterPro" id="IPR002182">
    <property type="entry name" value="NB-ARC"/>
</dbReference>
<dbReference type="Gene3D" id="3.80.10.10">
    <property type="entry name" value="Ribonuclease Inhibitor"/>
    <property type="match status" value="4"/>
</dbReference>
<dbReference type="Pfam" id="PF23559">
    <property type="entry name" value="WHD_DRP"/>
    <property type="match status" value="1"/>
</dbReference>
<dbReference type="PANTHER" id="PTHR45707:SF76">
    <property type="entry name" value="PROTEIN KINASE DOMAIN-CONTAINING PROTEIN"/>
    <property type="match status" value="1"/>
</dbReference>
<dbReference type="PROSITE" id="PS51450">
    <property type="entry name" value="LRR"/>
    <property type="match status" value="1"/>
</dbReference>
<proteinExistence type="predicted"/>
<dbReference type="Pfam" id="PF00931">
    <property type="entry name" value="NB-ARC"/>
    <property type="match status" value="1"/>
</dbReference>
<dbReference type="Pfam" id="PF23286">
    <property type="entry name" value="LRR_13"/>
    <property type="match status" value="1"/>
</dbReference>
<evidence type="ECO:0000259" key="8">
    <source>
        <dbReference type="PROSITE" id="PS50011"/>
    </source>
</evidence>
<sequence length="1480" mass="168396">MEPEELTFQLLREMTKTGVDVAVKIPRHGNNPDLDFKQFQNEFDNLTKVKHINIVQFLGYCYEIEPTSMECDGRIVRAEETHRELCFEYLHNGSLQNHLSDESCGLDWHTRYKIIKGTCEGLRYIHEEESLLHLDLKPDNILLDKDMMPKIADFGLSKIFDDELTRASQISFGTLGYKPPEYIDKKEISKKFDIFSLGVIIMRIVSGPNGYPKCLDMPSREFIKQVQENWRKRWQATCRSDYSLEPCCHQVGICTHIALDCLGKDKHKRLDIVEIINKLNETEASLNWGKQMVKQQLQQHNLHELNKHALHHSSHCKHHATIPNAMHHTATAKPPEDGHKMKLKKEHKVITDQHQYLIGSSSNDTESDTAQENLLDVGEELIVGRDGEKKEIMASLLEIIKSEKIVILPIYGIRGIGKTTFAKLIYSATNFKYYSHVWVYVSQRFDLEKIGKSIDSQLSGKENQANEHQISKDIMIVLDDLWEDNPLKIEELKNMLNFGDSIKKVIVLVTTRSADIAQKICRNTEPHQIKSLTDEMCWDIIKQKISQKCGGVTLAAQTLGSMLRSMKHDEWMTVKNSYIWNETISEDTTLPQHVLASLKLSYAFSMDDCLKKCFTYCAIFPKGHKIVKYDLIYQWISLDLIMPTKILSPLQLCEKYIVCLLGLTFLQHSMSITTCRAYGEHDTVFMMHDLVHDLAISLLGDDILDQSKQGNTAGSSCSYALLADCSKPLESCTTSPARLSALHFLDCPTTELHGPAFELAESLRVLDLSECFILKLPDSIGRLKQLRYLNAPRIRGRMVPEFITELLNLRYLSLHGSCSILALPELIGEMKGLVHLDLSGCMAIEKLPESFGDLKSLEHVDFTGCKNITGVSQCLAGLTKLHYLNLSNCENIGDLPRALGSLTELQYLNLFDCSYLSGNKLAEAAFLGSLTKLKYLNLSSSNELDTIRLPEALGSLTGLKYLNLSHHSRMEKLPASFGNLCNLVHLDLSHCYYLRDVTADLNRLTKLQYLDLYVWLQEVFGKLSELRHLNLGYCTEVSHPDKRNGLLGQIFTLTNLEYLNLCENDFDSIPETLSNLRKLHTLDLSSCRHLQRLPASISRVDSLKFLYTTGCEKLDTSTMPQYTSSTRMPQDFVNHAGDEASTIKLREKTDITLLALQWTRDAKRFVDDVEVLRGLEPPYRVSEFRLEGYNSTSFPSWVMDIDAYLPGLTSIEMSDLTSCNNLPPLGQLPNLKRLEIRQMNGIKKIDTDLYGGSRAFPRLEQILKDGTECLEEWNTASSSDDDGSSEAVFPRLRLVEIRQCPRLRFKQCPPQSIYDLRVYSSDEVLLSPWGHAGACSAKELRVECCVVPLHRWSLLRHLPCLKILRIINCSDITWSPPDFLRGLTSLSVLFVTDCNGIVSLPDWLEDFTSLYQLSISNCNIKTLPDTIQKLTYLQYLLIFGCPELGGWYESEENKMKQINEEMGESCIILDIQLEHEIKSL</sequence>
<dbReference type="InterPro" id="IPR056789">
    <property type="entry name" value="LRR_R13L1-DRL21"/>
</dbReference>
<dbReference type="InterPro" id="IPR027417">
    <property type="entry name" value="P-loop_NTPase"/>
</dbReference>
<evidence type="ECO:0000313" key="10">
    <source>
        <dbReference type="Proteomes" id="UP000823388"/>
    </source>
</evidence>
<dbReference type="InterPro" id="IPR001611">
    <property type="entry name" value="Leu-rich_rpt"/>
</dbReference>
<dbReference type="InterPro" id="IPR058922">
    <property type="entry name" value="WHD_DRP"/>
</dbReference>
<dbReference type="GO" id="GO:0005524">
    <property type="term" value="F:ATP binding"/>
    <property type="evidence" value="ECO:0007669"/>
    <property type="project" value="InterPro"/>
</dbReference>
<keyword evidence="3" id="KW-0812">Transmembrane</keyword>
<dbReference type="InterPro" id="IPR011009">
    <property type="entry name" value="Kinase-like_dom_sf"/>
</dbReference>
<dbReference type="PANTHER" id="PTHR45707">
    <property type="entry name" value="C2 CALCIUM/LIPID-BINDING PLANT PHOSPHORIBOSYLTRANSFERASE FAMILY PROTEIN"/>
    <property type="match status" value="1"/>
</dbReference>
<dbReference type="InterPro" id="IPR003591">
    <property type="entry name" value="Leu-rich_rpt_typical-subtyp"/>
</dbReference>
<dbReference type="Pfam" id="PF00069">
    <property type="entry name" value="Pkinase"/>
    <property type="match status" value="1"/>
</dbReference>
<dbReference type="SUPFAM" id="SSF56112">
    <property type="entry name" value="Protein kinase-like (PK-like)"/>
    <property type="match status" value="1"/>
</dbReference>
<dbReference type="SMART" id="SM00220">
    <property type="entry name" value="S_TKc"/>
    <property type="match status" value="1"/>
</dbReference>
<dbReference type="GO" id="GO:0006952">
    <property type="term" value="P:defense response"/>
    <property type="evidence" value="ECO:0007669"/>
    <property type="project" value="UniProtKB-KW"/>
</dbReference>
<evidence type="ECO:0000256" key="5">
    <source>
        <dbReference type="ARBA" id="ARBA00022821"/>
    </source>
</evidence>
<comment type="subcellular location">
    <subcellularLocation>
        <location evidence="1">Membrane</location>
    </subcellularLocation>
</comment>
<evidence type="ECO:0000256" key="6">
    <source>
        <dbReference type="ARBA" id="ARBA00022989"/>
    </source>
</evidence>
<protein>
    <recommendedName>
        <fullName evidence="8">Protein kinase domain-containing protein</fullName>
    </recommendedName>
</protein>
<gene>
    <name evidence="9" type="ORF">PVAP13_1NG077300</name>
</gene>
<dbReference type="InterPro" id="IPR032675">
    <property type="entry name" value="LRR_dom_sf"/>
</dbReference>
<evidence type="ECO:0000256" key="1">
    <source>
        <dbReference type="ARBA" id="ARBA00004370"/>
    </source>
</evidence>
<keyword evidence="4" id="KW-0677">Repeat</keyword>
<organism evidence="9 10">
    <name type="scientific">Panicum virgatum</name>
    <name type="common">Blackwell switchgrass</name>
    <dbReference type="NCBI Taxonomy" id="38727"/>
    <lineage>
        <taxon>Eukaryota</taxon>
        <taxon>Viridiplantae</taxon>
        <taxon>Streptophyta</taxon>
        <taxon>Embryophyta</taxon>
        <taxon>Tracheophyta</taxon>
        <taxon>Spermatophyta</taxon>
        <taxon>Magnoliopsida</taxon>
        <taxon>Liliopsida</taxon>
        <taxon>Poales</taxon>
        <taxon>Poaceae</taxon>
        <taxon>PACMAD clade</taxon>
        <taxon>Panicoideae</taxon>
        <taxon>Panicodae</taxon>
        <taxon>Paniceae</taxon>
        <taxon>Panicinae</taxon>
        <taxon>Panicum</taxon>
        <taxon>Panicum sect. Hiantes</taxon>
    </lineage>
</organism>
<dbReference type="SMART" id="SM00369">
    <property type="entry name" value="LRR_TYP"/>
    <property type="match status" value="5"/>
</dbReference>
<dbReference type="Gene3D" id="1.10.10.10">
    <property type="entry name" value="Winged helix-like DNA-binding domain superfamily/Winged helix DNA-binding domain"/>
    <property type="match status" value="1"/>
</dbReference>
<dbReference type="SMART" id="SM00367">
    <property type="entry name" value="LRR_CC"/>
    <property type="match status" value="4"/>
</dbReference>
<dbReference type="Proteomes" id="UP000823388">
    <property type="component" value="Chromosome 1N"/>
</dbReference>
<dbReference type="SUPFAM" id="SSF52058">
    <property type="entry name" value="L domain-like"/>
    <property type="match status" value="2"/>
</dbReference>
<evidence type="ECO:0000256" key="7">
    <source>
        <dbReference type="ARBA" id="ARBA00023136"/>
    </source>
</evidence>
<keyword evidence="7" id="KW-0472">Membrane</keyword>
<dbReference type="InterPro" id="IPR055414">
    <property type="entry name" value="LRR_R13L4/SHOC2-like"/>
</dbReference>
<feature type="domain" description="Protein kinase" evidence="8">
    <location>
        <begin position="1"/>
        <end position="286"/>
    </location>
</feature>
<dbReference type="FunFam" id="1.10.510.10:FF:000870">
    <property type="entry name" value="OSJNBa0016N04.16-like protein"/>
    <property type="match status" value="1"/>
</dbReference>
<dbReference type="PRINTS" id="PR00364">
    <property type="entry name" value="DISEASERSIST"/>
</dbReference>
<dbReference type="SUPFAM" id="SSF52540">
    <property type="entry name" value="P-loop containing nucleoside triphosphate hydrolases"/>
    <property type="match status" value="1"/>
</dbReference>
<keyword evidence="2" id="KW-0433">Leucine-rich repeat</keyword>
<keyword evidence="6" id="KW-1133">Transmembrane helix</keyword>
<dbReference type="InterPro" id="IPR006553">
    <property type="entry name" value="Leu-rich_rpt_Cys-con_subtyp"/>
</dbReference>
<dbReference type="InterPro" id="IPR036388">
    <property type="entry name" value="WH-like_DNA-bd_sf"/>
</dbReference>
<reference evidence="9 10" key="1">
    <citation type="submission" date="2020-05" db="EMBL/GenBank/DDBJ databases">
        <title>WGS assembly of Panicum virgatum.</title>
        <authorList>
            <person name="Lovell J.T."/>
            <person name="Jenkins J."/>
            <person name="Shu S."/>
            <person name="Juenger T.E."/>
            <person name="Schmutz J."/>
        </authorList>
    </citation>
    <scope>NUCLEOTIDE SEQUENCE [LARGE SCALE GENOMIC DNA]</scope>
    <source>
        <strain evidence="10">cv. AP13</strain>
    </source>
</reference>
<keyword evidence="5" id="KW-0611">Plant defense</keyword>
<dbReference type="InterPro" id="IPR000719">
    <property type="entry name" value="Prot_kinase_dom"/>
</dbReference>
<dbReference type="InterPro" id="IPR058546">
    <property type="entry name" value="RPS4B/Roq1-like_LRR"/>
</dbReference>
<dbReference type="Pfam" id="PF23598">
    <property type="entry name" value="LRR_14"/>
    <property type="match status" value="1"/>
</dbReference>
<dbReference type="Pfam" id="PF25019">
    <property type="entry name" value="LRR_R13L1-DRL21"/>
    <property type="match status" value="1"/>
</dbReference>
<keyword evidence="10" id="KW-1185">Reference proteome</keyword>
<comment type="caution">
    <text evidence="9">The sequence shown here is derived from an EMBL/GenBank/DDBJ whole genome shotgun (WGS) entry which is preliminary data.</text>
</comment>
<evidence type="ECO:0000256" key="4">
    <source>
        <dbReference type="ARBA" id="ARBA00022737"/>
    </source>
</evidence>
<dbReference type="PROSITE" id="PS50011">
    <property type="entry name" value="PROTEIN_KINASE_DOM"/>
    <property type="match status" value="1"/>
</dbReference>